<gene>
    <name evidence="1" type="ORF">GWK63_01265</name>
</gene>
<dbReference type="AlphaFoldDB" id="A0A181C6X9"/>
<proteinExistence type="predicted"/>
<organism evidence="1 2">
    <name type="scientific">Komagataeibacter rhaeticus</name>
    <dbReference type="NCBI Taxonomy" id="215221"/>
    <lineage>
        <taxon>Bacteria</taxon>
        <taxon>Pseudomonadati</taxon>
        <taxon>Pseudomonadota</taxon>
        <taxon>Alphaproteobacteria</taxon>
        <taxon>Acetobacterales</taxon>
        <taxon>Acetobacteraceae</taxon>
        <taxon>Komagataeibacter</taxon>
    </lineage>
</organism>
<protein>
    <submittedName>
        <fullName evidence="1">Uncharacterized protein</fullName>
    </submittedName>
</protein>
<reference evidence="1 2" key="1">
    <citation type="submission" date="2020-03" db="EMBL/GenBank/DDBJ databases">
        <title>Isolation of cellulose-producing strains, genome characterization and application of the synthesized cellulose films as an economical and sustainable material for piezoelectric sensor construction.</title>
        <authorList>
            <person name="Mangayil R.K."/>
        </authorList>
    </citation>
    <scope>NUCLEOTIDE SEQUENCE [LARGE SCALE GENOMIC DNA]</scope>
    <source>
        <strain evidence="1 2">ENS 9a1a</strain>
    </source>
</reference>
<dbReference type="Proteomes" id="UP000502533">
    <property type="component" value="Chromosome"/>
</dbReference>
<sequence>MNINLSLRLAALPVALLLSPALACTTAHAQSLATQKVQRAMEVLRLKPDMASKPCLDKLDDLHKMEKVIEEASEQAHNPNLSLAHDVMESDYEDATESCVPDAAKLCASPGSLASANQKKLCDALDAIMSVDGSDEGEEAVAPPQGTSSD</sequence>
<accession>A0A181C6X9</accession>
<keyword evidence="2" id="KW-1185">Reference proteome</keyword>
<evidence type="ECO:0000313" key="1">
    <source>
        <dbReference type="EMBL" id="QIP36855.1"/>
    </source>
</evidence>
<name>A0A181C6X9_9PROT</name>
<dbReference type="KEGG" id="kre:GWK63_01265"/>
<dbReference type="EMBL" id="CP050139">
    <property type="protein sequence ID" value="QIP36855.1"/>
    <property type="molecule type" value="Genomic_DNA"/>
</dbReference>
<dbReference type="RefSeq" id="WP_007396933.1">
    <property type="nucleotide sequence ID" value="NZ_CP139093.1"/>
</dbReference>
<evidence type="ECO:0000313" key="2">
    <source>
        <dbReference type="Proteomes" id="UP000502533"/>
    </source>
</evidence>